<dbReference type="SMART" id="SM00345">
    <property type="entry name" value="HTH_GNTR"/>
    <property type="match status" value="1"/>
</dbReference>
<dbReference type="GO" id="GO:0003700">
    <property type="term" value="F:DNA-binding transcription factor activity"/>
    <property type="evidence" value="ECO:0007669"/>
    <property type="project" value="InterPro"/>
</dbReference>
<dbReference type="Gene3D" id="1.10.10.10">
    <property type="entry name" value="Winged helix-like DNA-binding domain superfamily/Winged helix DNA-binding domain"/>
    <property type="match status" value="1"/>
</dbReference>
<organism evidence="5 6">
    <name type="scientific">Sphingobacterium corticibacter</name>
    <dbReference type="NCBI Taxonomy" id="2171749"/>
    <lineage>
        <taxon>Bacteria</taxon>
        <taxon>Pseudomonadati</taxon>
        <taxon>Bacteroidota</taxon>
        <taxon>Sphingobacteriia</taxon>
        <taxon>Sphingobacteriales</taxon>
        <taxon>Sphingobacteriaceae</taxon>
        <taxon>Sphingobacterium</taxon>
    </lineage>
</organism>
<name>A0A2T8HK60_9SPHI</name>
<accession>A0A2T8HK60</accession>
<dbReference type="AlphaFoldDB" id="A0A2T8HK60"/>
<proteinExistence type="predicted"/>
<reference evidence="5 6" key="1">
    <citation type="submission" date="2018-04" db="EMBL/GenBank/DDBJ databases">
        <title>Sphingobacterium cortibacter sp. nov.</title>
        <authorList>
            <person name="Li Y."/>
        </authorList>
    </citation>
    <scope>NUCLEOTIDE SEQUENCE [LARGE SCALE GENOMIC DNA]</scope>
    <source>
        <strain evidence="5 6">2c-3</strain>
    </source>
</reference>
<keyword evidence="1" id="KW-0805">Transcription regulation</keyword>
<dbReference type="OrthoDB" id="362473at2"/>
<dbReference type="CDD" id="cd07377">
    <property type="entry name" value="WHTH_GntR"/>
    <property type="match status" value="1"/>
</dbReference>
<keyword evidence="2" id="KW-0238">DNA-binding</keyword>
<evidence type="ECO:0000256" key="3">
    <source>
        <dbReference type="ARBA" id="ARBA00023163"/>
    </source>
</evidence>
<keyword evidence="6" id="KW-1185">Reference proteome</keyword>
<dbReference type="RefSeq" id="WP_116775341.1">
    <property type="nucleotide sequence ID" value="NZ_QDKG01000002.1"/>
</dbReference>
<protein>
    <submittedName>
        <fullName evidence="5">GntR family transcriptional regulator</fullName>
    </submittedName>
</protein>
<dbReference type="InterPro" id="IPR000524">
    <property type="entry name" value="Tscrpt_reg_HTH_GntR"/>
</dbReference>
<dbReference type="InterPro" id="IPR036390">
    <property type="entry name" value="WH_DNA-bd_sf"/>
</dbReference>
<dbReference type="GO" id="GO:0003677">
    <property type="term" value="F:DNA binding"/>
    <property type="evidence" value="ECO:0007669"/>
    <property type="project" value="UniProtKB-KW"/>
</dbReference>
<dbReference type="Gene3D" id="1.10.287.100">
    <property type="match status" value="1"/>
</dbReference>
<dbReference type="Pfam" id="PF00392">
    <property type="entry name" value="GntR"/>
    <property type="match status" value="1"/>
</dbReference>
<feature type="domain" description="HTH gntR-type" evidence="4">
    <location>
        <begin position="7"/>
        <end position="75"/>
    </location>
</feature>
<dbReference type="PANTHER" id="PTHR38445:SF10">
    <property type="entry name" value="GNTR-FAMILY TRANSCRIPTIONAL REGULATOR"/>
    <property type="match status" value="1"/>
</dbReference>
<sequence length="117" mass="13861">MQFNNEKAIYLQIGEYAMDRILLEEWRAEEKIPSVRDLASDLEVNPNTVMRAYDHLQQQEIIYNKRGIGFFASNSAKALILKTRKDHFLNEELTLVFRTMDLLDISIEEVNTYYQNR</sequence>
<keyword evidence="3" id="KW-0804">Transcription</keyword>
<evidence type="ECO:0000313" key="5">
    <source>
        <dbReference type="EMBL" id="PVH25770.1"/>
    </source>
</evidence>
<gene>
    <name evidence="5" type="ORF">DC487_07495</name>
</gene>
<evidence type="ECO:0000256" key="1">
    <source>
        <dbReference type="ARBA" id="ARBA00023015"/>
    </source>
</evidence>
<dbReference type="EMBL" id="QDKG01000002">
    <property type="protein sequence ID" value="PVH25770.1"/>
    <property type="molecule type" value="Genomic_DNA"/>
</dbReference>
<evidence type="ECO:0000256" key="2">
    <source>
        <dbReference type="ARBA" id="ARBA00023125"/>
    </source>
</evidence>
<dbReference type="PROSITE" id="PS50949">
    <property type="entry name" value="HTH_GNTR"/>
    <property type="match status" value="1"/>
</dbReference>
<dbReference type="PANTHER" id="PTHR38445">
    <property type="entry name" value="HTH-TYPE TRANSCRIPTIONAL REPRESSOR YTRA"/>
    <property type="match status" value="1"/>
</dbReference>
<dbReference type="SUPFAM" id="SSF46785">
    <property type="entry name" value="Winged helix' DNA-binding domain"/>
    <property type="match status" value="1"/>
</dbReference>
<dbReference type="Proteomes" id="UP000245627">
    <property type="component" value="Unassembled WGS sequence"/>
</dbReference>
<dbReference type="InterPro" id="IPR036388">
    <property type="entry name" value="WH-like_DNA-bd_sf"/>
</dbReference>
<evidence type="ECO:0000313" key="6">
    <source>
        <dbReference type="Proteomes" id="UP000245627"/>
    </source>
</evidence>
<evidence type="ECO:0000259" key="4">
    <source>
        <dbReference type="PROSITE" id="PS50949"/>
    </source>
</evidence>
<comment type="caution">
    <text evidence="5">The sequence shown here is derived from an EMBL/GenBank/DDBJ whole genome shotgun (WGS) entry which is preliminary data.</text>
</comment>